<dbReference type="PROSITE" id="PS50801">
    <property type="entry name" value="STAS"/>
    <property type="match status" value="1"/>
</dbReference>
<dbReference type="Proteomes" id="UP001501470">
    <property type="component" value="Unassembled WGS sequence"/>
</dbReference>
<evidence type="ECO:0000256" key="1">
    <source>
        <dbReference type="SAM" id="MobiDB-lite"/>
    </source>
</evidence>
<feature type="region of interest" description="Disordered" evidence="1">
    <location>
        <begin position="128"/>
        <end position="163"/>
    </location>
</feature>
<gene>
    <name evidence="3" type="ORF">GCM10009827_038630</name>
</gene>
<proteinExistence type="predicted"/>
<sequence>MGRGLPVPSTAMNAVVLALHGLLVEGTVETVEPVLVGCLVAAEPRLVLDVSEVTVCDTAGAALLVRVAELAWQRGGELRLAAPSPAIRSWAQVAAGMDGIAAFASVEGAVEADPRDLLAAPVVASGPAACVDEPVPPQRRRPRWRVNPSARGRSRRGPASPRR</sequence>
<feature type="compositionally biased region" description="Basic residues" evidence="1">
    <location>
        <begin position="152"/>
        <end position="163"/>
    </location>
</feature>
<dbReference type="InterPro" id="IPR036513">
    <property type="entry name" value="STAS_dom_sf"/>
</dbReference>
<keyword evidence="4" id="KW-1185">Reference proteome</keyword>
<evidence type="ECO:0000259" key="2">
    <source>
        <dbReference type="PROSITE" id="PS50801"/>
    </source>
</evidence>
<organism evidence="3 4">
    <name type="scientific">Dactylosporangium maewongense</name>
    <dbReference type="NCBI Taxonomy" id="634393"/>
    <lineage>
        <taxon>Bacteria</taxon>
        <taxon>Bacillati</taxon>
        <taxon>Actinomycetota</taxon>
        <taxon>Actinomycetes</taxon>
        <taxon>Micromonosporales</taxon>
        <taxon>Micromonosporaceae</taxon>
        <taxon>Dactylosporangium</taxon>
    </lineage>
</organism>
<evidence type="ECO:0000313" key="3">
    <source>
        <dbReference type="EMBL" id="GAA1519510.1"/>
    </source>
</evidence>
<accession>A0ABN2AHP4</accession>
<dbReference type="Gene3D" id="3.30.750.24">
    <property type="entry name" value="STAS domain"/>
    <property type="match status" value="1"/>
</dbReference>
<feature type="domain" description="STAS" evidence="2">
    <location>
        <begin position="13"/>
        <end position="113"/>
    </location>
</feature>
<dbReference type="Pfam" id="PF01740">
    <property type="entry name" value="STAS"/>
    <property type="match status" value="1"/>
</dbReference>
<evidence type="ECO:0000313" key="4">
    <source>
        <dbReference type="Proteomes" id="UP001501470"/>
    </source>
</evidence>
<dbReference type="CDD" id="cd07043">
    <property type="entry name" value="STAS_anti-anti-sigma_factors"/>
    <property type="match status" value="1"/>
</dbReference>
<name>A0ABN2AHP4_9ACTN</name>
<dbReference type="SUPFAM" id="SSF52091">
    <property type="entry name" value="SpoIIaa-like"/>
    <property type="match status" value="1"/>
</dbReference>
<dbReference type="EMBL" id="BAAAQD010000007">
    <property type="protein sequence ID" value="GAA1519510.1"/>
    <property type="molecule type" value="Genomic_DNA"/>
</dbReference>
<comment type="caution">
    <text evidence="3">The sequence shown here is derived from an EMBL/GenBank/DDBJ whole genome shotgun (WGS) entry which is preliminary data.</text>
</comment>
<dbReference type="InterPro" id="IPR002645">
    <property type="entry name" value="STAS_dom"/>
</dbReference>
<protein>
    <recommendedName>
        <fullName evidence="2">STAS domain-containing protein</fullName>
    </recommendedName>
</protein>
<reference evidence="3 4" key="1">
    <citation type="journal article" date="2019" name="Int. J. Syst. Evol. Microbiol.">
        <title>The Global Catalogue of Microorganisms (GCM) 10K type strain sequencing project: providing services to taxonomists for standard genome sequencing and annotation.</title>
        <authorList>
            <consortium name="The Broad Institute Genomics Platform"/>
            <consortium name="The Broad Institute Genome Sequencing Center for Infectious Disease"/>
            <person name="Wu L."/>
            <person name="Ma J."/>
        </authorList>
    </citation>
    <scope>NUCLEOTIDE SEQUENCE [LARGE SCALE GENOMIC DNA]</scope>
    <source>
        <strain evidence="3 4">JCM 15933</strain>
    </source>
</reference>